<gene>
    <name evidence="1" type="ORF">HMPREF0322_03287</name>
</gene>
<dbReference type="AlphaFoldDB" id="G9XQN9"/>
<accession>G9XQN9</accession>
<name>G9XQN9_DESHA</name>
<reference evidence="1 2" key="1">
    <citation type="submission" date="2011-08" db="EMBL/GenBank/DDBJ databases">
        <authorList>
            <person name="Weinstock G."/>
            <person name="Sodergren E."/>
            <person name="Clifton S."/>
            <person name="Fulton L."/>
            <person name="Fulton B."/>
            <person name="Courtney L."/>
            <person name="Fronick C."/>
            <person name="Harrison M."/>
            <person name="Strong C."/>
            <person name="Farmer C."/>
            <person name="Delahaunty K."/>
            <person name="Markovic C."/>
            <person name="Hall O."/>
            <person name="Minx P."/>
            <person name="Tomlinson C."/>
            <person name="Mitreva M."/>
            <person name="Hou S."/>
            <person name="Chen J."/>
            <person name="Wollam A."/>
            <person name="Pepin K.H."/>
            <person name="Johnson M."/>
            <person name="Bhonagiri V."/>
            <person name="Zhang X."/>
            <person name="Suruliraj S."/>
            <person name="Warren W."/>
            <person name="Chinwalla A."/>
            <person name="Mardis E.R."/>
            <person name="Wilson R.K."/>
        </authorList>
    </citation>
    <scope>NUCLEOTIDE SEQUENCE [LARGE SCALE GENOMIC DNA]</scope>
    <source>
        <strain evidence="1 2">DP7</strain>
    </source>
</reference>
<dbReference type="EMBL" id="AFZX01000086">
    <property type="protein sequence ID" value="EHL06199.1"/>
    <property type="molecule type" value="Genomic_DNA"/>
</dbReference>
<evidence type="ECO:0000313" key="2">
    <source>
        <dbReference type="Proteomes" id="UP000004416"/>
    </source>
</evidence>
<comment type="caution">
    <text evidence="1">The sequence shown here is derived from an EMBL/GenBank/DDBJ whole genome shotgun (WGS) entry which is preliminary data.</text>
</comment>
<sequence length="55" mass="6454">MPLFPKKDDKIPLIPDLYLSKSDKRRRERETIPARTASRSALSYLFLIPILQPRT</sequence>
<evidence type="ECO:0000313" key="1">
    <source>
        <dbReference type="EMBL" id="EHL06199.1"/>
    </source>
</evidence>
<dbReference type="Proteomes" id="UP000004416">
    <property type="component" value="Unassembled WGS sequence"/>
</dbReference>
<protein>
    <submittedName>
        <fullName evidence="1">Uncharacterized protein</fullName>
    </submittedName>
</protein>
<dbReference type="HOGENOM" id="CLU_3024688_0_0_9"/>
<proteinExistence type="predicted"/>
<organism evidence="1 2">
    <name type="scientific">Desulfitobacterium hafniense DP7</name>
    <dbReference type="NCBI Taxonomy" id="537010"/>
    <lineage>
        <taxon>Bacteria</taxon>
        <taxon>Bacillati</taxon>
        <taxon>Bacillota</taxon>
        <taxon>Clostridia</taxon>
        <taxon>Eubacteriales</taxon>
        <taxon>Desulfitobacteriaceae</taxon>
        <taxon>Desulfitobacterium</taxon>
    </lineage>
</organism>